<dbReference type="GO" id="GO:0005886">
    <property type="term" value="C:plasma membrane"/>
    <property type="evidence" value="ECO:0007669"/>
    <property type="project" value="InterPro"/>
</dbReference>
<dbReference type="PANTHER" id="PTHR31021">
    <property type="entry name" value="ADENOMATOSIS POLYPOSIS COLI DOWN-REGULATED 1"/>
    <property type="match status" value="1"/>
</dbReference>
<gene>
    <name evidence="9" type="primary">APCDD1L</name>
</gene>
<accession>A0AAY4A6D4</accession>
<dbReference type="SMART" id="SM01352">
    <property type="entry name" value="APCDDC"/>
    <property type="match status" value="2"/>
</dbReference>
<dbReference type="RefSeq" id="XP_028816610.1">
    <property type="nucleotide sequence ID" value="XM_028960777.1"/>
</dbReference>
<comment type="subcellular location">
    <subcellularLocation>
        <location evidence="1">Membrane</location>
        <topology evidence="1">Single-pass membrane protein</topology>
    </subcellularLocation>
</comment>
<dbReference type="Proteomes" id="UP000694580">
    <property type="component" value="Chromosome 2"/>
</dbReference>
<evidence type="ECO:0000256" key="5">
    <source>
        <dbReference type="ARBA" id="ARBA00023180"/>
    </source>
</evidence>
<proteinExistence type="predicted"/>
<evidence type="ECO:0000256" key="2">
    <source>
        <dbReference type="ARBA" id="ARBA00022692"/>
    </source>
</evidence>
<dbReference type="Ensembl" id="ENSDCDT00010004530.1">
    <property type="protein sequence ID" value="ENSDCDP00010004374.1"/>
    <property type="gene ID" value="ENSDCDG00010001946.1"/>
</dbReference>
<reference evidence="9" key="2">
    <citation type="submission" date="2025-08" db="UniProtKB">
        <authorList>
            <consortium name="Ensembl"/>
        </authorList>
    </citation>
    <scope>IDENTIFICATION</scope>
</reference>
<evidence type="ECO:0000259" key="8">
    <source>
        <dbReference type="SMART" id="SM01352"/>
    </source>
</evidence>
<feature type="compositionally biased region" description="Basic and acidic residues" evidence="6">
    <location>
        <begin position="455"/>
        <end position="466"/>
    </location>
</feature>
<name>A0AAY4A6D4_9TELE</name>
<evidence type="ECO:0000256" key="1">
    <source>
        <dbReference type="ARBA" id="ARBA00004167"/>
    </source>
</evidence>
<keyword evidence="2" id="KW-0812">Transmembrane</keyword>
<evidence type="ECO:0000313" key="10">
    <source>
        <dbReference type="Proteomes" id="UP000694580"/>
    </source>
</evidence>
<dbReference type="InterPro" id="IPR042425">
    <property type="entry name" value="APCDD1"/>
</dbReference>
<dbReference type="PANTHER" id="PTHR31021:SF3">
    <property type="entry name" value="PROTEIN APCDD1-LIKE"/>
    <property type="match status" value="1"/>
</dbReference>
<feature type="signal peptide" evidence="7">
    <location>
        <begin position="1"/>
        <end position="35"/>
    </location>
</feature>
<reference evidence="9 10" key="1">
    <citation type="submission" date="2020-06" db="EMBL/GenBank/DDBJ databases">
        <authorList>
            <consortium name="Wellcome Sanger Institute Data Sharing"/>
        </authorList>
    </citation>
    <scope>NUCLEOTIDE SEQUENCE [LARGE SCALE GENOMIC DNA]</scope>
</reference>
<keyword evidence="4" id="KW-0472">Membrane</keyword>
<keyword evidence="10" id="KW-1185">Reference proteome</keyword>
<protein>
    <recommendedName>
        <fullName evidence="8">APCDD1 domain-containing protein</fullName>
    </recommendedName>
</protein>
<dbReference type="GO" id="GO:0030178">
    <property type="term" value="P:negative regulation of Wnt signaling pathway"/>
    <property type="evidence" value="ECO:0007669"/>
    <property type="project" value="InterPro"/>
</dbReference>
<dbReference type="GO" id="GO:0017147">
    <property type="term" value="F:Wnt-protein binding"/>
    <property type="evidence" value="ECO:0007669"/>
    <property type="project" value="InterPro"/>
</dbReference>
<feature type="region of interest" description="Disordered" evidence="6">
    <location>
        <begin position="450"/>
        <end position="471"/>
    </location>
</feature>
<keyword evidence="5" id="KW-0325">Glycoprotein</keyword>
<evidence type="ECO:0000256" key="7">
    <source>
        <dbReference type="SAM" id="SignalP"/>
    </source>
</evidence>
<reference evidence="9" key="3">
    <citation type="submission" date="2025-09" db="UniProtKB">
        <authorList>
            <consortium name="Ensembl"/>
        </authorList>
    </citation>
    <scope>IDENTIFICATION</scope>
</reference>
<feature type="domain" description="APCDD1" evidence="8">
    <location>
        <begin position="66"/>
        <end position="296"/>
    </location>
</feature>
<dbReference type="GeneID" id="114768465"/>
<evidence type="ECO:0000256" key="6">
    <source>
        <dbReference type="SAM" id="MobiDB-lite"/>
    </source>
</evidence>
<feature type="domain" description="APCDD1" evidence="8">
    <location>
        <begin position="297"/>
        <end position="510"/>
    </location>
</feature>
<keyword evidence="3 7" id="KW-0732">Signal</keyword>
<evidence type="ECO:0000256" key="3">
    <source>
        <dbReference type="ARBA" id="ARBA00022729"/>
    </source>
</evidence>
<dbReference type="InterPro" id="IPR029405">
    <property type="entry name" value="APCDD1_dom"/>
</dbReference>
<organism evidence="9 10">
    <name type="scientific">Denticeps clupeoides</name>
    <name type="common">denticle herring</name>
    <dbReference type="NCBI Taxonomy" id="299321"/>
    <lineage>
        <taxon>Eukaryota</taxon>
        <taxon>Metazoa</taxon>
        <taxon>Chordata</taxon>
        <taxon>Craniata</taxon>
        <taxon>Vertebrata</taxon>
        <taxon>Euteleostomi</taxon>
        <taxon>Actinopterygii</taxon>
        <taxon>Neopterygii</taxon>
        <taxon>Teleostei</taxon>
        <taxon>Clupei</taxon>
        <taxon>Clupeiformes</taxon>
        <taxon>Denticipitoidei</taxon>
        <taxon>Denticipitidae</taxon>
        <taxon>Denticeps</taxon>
    </lineage>
</organism>
<evidence type="ECO:0000313" key="9">
    <source>
        <dbReference type="Ensembl" id="ENSDCDP00010004374.1"/>
    </source>
</evidence>
<dbReference type="Pfam" id="PF14921">
    <property type="entry name" value="APCDDC"/>
    <property type="match status" value="2"/>
</dbReference>
<dbReference type="GeneTree" id="ENSGT00640000091492"/>
<dbReference type="AlphaFoldDB" id="A0AAY4A6D4"/>
<feature type="chain" id="PRO_5044270878" description="APCDD1 domain-containing protein" evidence="7">
    <location>
        <begin position="36"/>
        <end position="522"/>
    </location>
</feature>
<sequence length="522" mass="58649">MCVCVCVCKRERFIMPHRTFLHLFQGLWAISLWQAACVSGGKLWEVPTASADPASNHTLCLMEEPQCKVQLRHLQDAANITTSTRPRLEGTWVSTRCEVRPGPEFLVRSYTFSGSPGYKFKALQHYYHDSACSHPSYSLLILGRLRLKQASWIYRGSTEANHHLLKVGIVVHSTLALNHTSKHLSSLCQGLGHDRLTPGHMYELFNIRKGQDCLGALGFSMLELELVRVETKQSVSTRPIEELLLGDIHTDWSQRTQHRPSGYQTSLQNAMHHVHPCPVCALVYRSSEQRPPILPPRTALPLNLGGRWLSLRCETRPSVLFLTRDFAFHEDSRSWEGVYRHYSDPFCRQATFTVRASGHYAGGGPSAKVGGATKLVFKVTEVSVSAYNQEMVAALNASKHGSCGSKGFWEVGIEQEVTSTGGCTILGIRLPHKEYEIVRMELDHQRRPLLYTGERPTDGSNPDRPHMRPTSFQPPLVQCSTSCPRHSHRFTHVPVSSSQKDNGHMYILLLILTAVLDLLRLC</sequence>
<evidence type="ECO:0000256" key="4">
    <source>
        <dbReference type="ARBA" id="ARBA00023136"/>
    </source>
</evidence>